<evidence type="ECO:0000313" key="3">
    <source>
        <dbReference type="Proteomes" id="UP001556040"/>
    </source>
</evidence>
<comment type="caution">
    <text evidence="2">The sequence shown here is derived from an EMBL/GenBank/DDBJ whole genome shotgun (WGS) entry which is preliminary data.</text>
</comment>
<feature type="transmembrane region" description="Helical" evidence="1">
    <location>
        <begin position="12"/>
        <end position="30"/>
    </location>
</feature>
<gene>
    <name evidence="2" type="ORF">AB1471_03825</name>
</gene>
<feature type="transmembrane region" description="Helical" evidence="1">
    <location>
        <begin position="37"/>
        <end position="63"/>
    </location>
</feature>
<evidence type="ECO:0000256" key="1">
    <source>
        <dbReference type="SAM" id="Phobius"/>
    </source>
</evidence>
<keyword evidence="1" id="KW-0812">Transmembrane</keyword>
<organism evidence="2 3">
    <name type="scientific">Jeotgalibacillus marinus</name>
    <dbReference type="NCBI Taxonomy" id="86667"/>
    <lineage>
        <taxon>Bacteria</taxon>
        <taxon>Bacillati</taxon>
        <taxon>Bacillota</taxon>
        <taxon>Bacilli</taxon>
        <taxon>Bacillales</taxon>
        <taxon>Caryophanaceae</taxon>
        <taxon>Jeotgalibacillus</taxon>
    </lineage>
</organism>
<keyword evidence="3" id="KW-1185">Reference proteome</keyword>
<reference evidence="2 3" key="1">
    <citation type="journal article" date="1979" name="Int. J. Syst. Evol. Microbiol.">
        <title>Bacillus globisporus subsp. marinus subsp. nov.</title>
        <authorList>
            <person name="Liu H."/>
        </authorList>
    </citation>
    <scope>NUCLEOTIDE SEQUENCE [LARGE SCALE GENOMIC DNA]</scope>
    <source>
        <strain evidence="2 3">DSM 1297</strain>
    </source>
</reference>
<dbReference type="Proteomes" id="UP001556040">
    <property type="component" value="Unassembled WGS sequence"/>
</dbReference>
<dbReference type="EMBL" id="JBFMIA010000002">
    <property type="protein sequence ID" value="MEW9500930.1"/>
    <property type="molecule type" value="Genomic_DNA"/>
</dbReference>
<keyword evidence="1" id="KW-0472">Membrane</keyword>
<sequence>MSHEAFDFINYTFIFFLVISIVLFLIVTFFSKHFKLINWVTVVVISFIFVVVSMLDLIVLGYAADEINLEMYENSYLFIAIVLLSVVNIVISYRKR</sequence>
<accession>A0ABV3Q0R3</accession>
<keyword evidence="1" id="KW-1133">Transmembrane helix</keyword>
<evidence type="ECO:0000313" key="2">
    <source>
        <dbReference type="EMBL" id="MEW9500930.1"/>
    </source>
</evidence>
<name>A0ABV3Q0R3_9BACL</name>
<feature type="transmembrane region" description="Helical" evidence="1">
    <location>
        <begin position="75"/>
        <end position="93"/>
    </location>
</feature>
<evidence type="ECO:0008006" key="4">
    <source>
        <dbReference type="Google" id="ProtNLM"/>
    </source>
</evidence>
<proteinExistence type="predicted"/>
<protein>
    <recommendedName>
        <fullName evidence="4">3-isopropylmalate dehydrogenase</fullName>
    </recommendedName>
</protein>
<dbReference type="RefSeq" id="WP_367778276.1">
    <property type="nucleotide sequence ID" value="NZ_JBFMIA010000002.1"/>
</dbReference>